<keyword evidence="6" id="KW-0482">Metalloprotease</keyword>
<dbReference type="AlphaFoldDB" id="A0A8H4RW45"/>
<evidence type="ECO:0000256" key="2">
    <source>
        <dbReference type="ARBA" id="ARBA00022670"/>
    </source>
</evidence>
<feature type="region of interest" description="Disordered" evidence="7">
    <location>
        <begin position="574"/>
        <end position="598"/>
    </location>
</feature>
<feature type="region of interest" description="Disordered" evidence="7">
    <location>
        <begin position="1"/>
        <end position="30"/>
    </location>
</feature>
<feature type="transmembrane region" description="Helical" evidence="8">
    <location>
        <begin position="685"/>
        <end position="705"/>
    </location>
</feature>
<dbReference type="PANTHER" id="PTHR43690:SF18">
    <property type="entry name" value="INSULIN-DEGRADING ENZYME-RELATED"/>
    <property type="match status" value="1"/>
</dbReference>
<dbReference type="Pfam" id="PF05193">
    <property type="entry name" value="Peptidase_M16_C"/>
    <property type="match status" value="1"/>
</dbReference>
<dbReference type="Pfam" id="PF00675">
    <property type="entry name" value="Peptidase_M16"/>
    <property type="match status" value="1"/>
</dbReference>
<evidence type="ECO:0000256" key="1">
    <source>
        <dbReference type="ARBA" id="ARBA00007261"/>
    </source>
</evidence>
<dbReference type="OrthoDB" id="952271at2759"/>
<feature type="compositionally biased region" description="Polar residues" evidence="7">
    <location>
        <begin position="809"/>
        <end position="831"/>
    </location>
</feature>
<dbReference type="GO" id="GO:0004222">
    <property type="term" value="F:metalloendopeptidase activity"/>
    <property type="evidence" value="ECO:0007669"/>
    <property type="project" value="TreeGrafter"/>
</dbReference>
<dbReference type="InterPro" id="IPR011765">
    <property type="entry name" value="Pept_M16_N"/>
</dbReference>
<comment type="caution">
    <text evidence="11">The sequence shown here is derived from an EMBL/GenBank/DDBJ whole genome shotgun (WGS) entry which is preliminary data.</text>
</comment>
<evidence type="ECO:0000256" key="7">
    <source>
        <dbReference type="SAM" id="MobiDB-lite"/>
    </source>
</evidence>
<feature type="domain" description="Peptidase M16 N-terminal" evidence="9">
    <location>
        <begin position="54"/>
        <end position="193"/>
    </location>
</feature>
<gene>
    <name evidence="11" type="ORF">G7Y89_g986</name>
</gene>
<proteinExistence type="inferred from homology"/>
<accession>A0A8H4RW45</accession>
<keyword evidence="3" id="KW-0479">Metal-binding</keyword>
<keyword evidence="8" id="KW-0472">Membrane</keyword>
<feature type="transmembrane region" description="Helical" evidence="8">
    <location>
        <begin position="618"/>
        <end position="643"/>
    </location>
</feature>
<feature type="region of interest" description="Disordered" evidence="7">
    <location>
        <begin position="785"/>
        <end position="866"/>
    </location>
</feature>
<evidence type="ECO:0000256" key="8">
    <source>
        <dbReference type="SAM" id="Phobius"/>
    </source>
</evidence>
<protein>
    <recommendedName>
        <fullName evidence="13">Peptidase M16 N-terminal domain-containing protein</fullName>
    </recommendedName>
</protein>
<dbReference type="GO" id="GO:0043171">
    <property type="term" value="P:peptide catabolic process"/>
    <property type="evidence" value="ECO:0007669"/>
    <property type="project" value="TreeGrafter"/>
</dbReference>
<feature type="region of interest" description="Disordered" evidence="7">
    <location>
        <begin position="319"/>
        <end position="398"/>
    </location>
</feature>
<keyword evidence="5" id="KW-0862">Zinc</keyword>
<evidence type="ECO:0000256" key="3">
    <source>
        <dbReference type="ARBA" id="ARBA00022723"/>
    </source>
</evidence>
<evidence type="ECO:0000256" key="6">
    <source>
        <dbReference type="ARBA" id="ARBA00023049"/>
    </source>
</evidence>
<keyword evidence="8" id="KW-0812">Transmembrane</keyword>
<sequence length="866" mass="93826">MSTLSQTQTPGGFDNPLGEHKKGPDCERITDKFETPSLDERSYRVIRLPNQLEVLLVHDAITDKASAAMDVNTGNEDLPGMAHDVEHLLFMGTKKYPVENSYSQYLKAHSGSSNAYVGATSTNYYFEVGATTAGENAETSPLYGALDRFAQFFINPLFSSSTLDQELRAVDLENKKNLQNEPWGLHQLEKSLSNGPTFMEFYEKHYLADKMKLVILGREPLDVLEGWVADLFAGVRDKNFSQNAQEVELFETMDTIMTQLDANQAARDTAQNFNIAQTKRQARKEARRFGRYAGADNPFRKGTRFKSLFVPANNDVYNKQGSRDVFSKRDEHDPSMGKSPPTRLVSTPKPPNLEDNPASKDSARKPQLSSDAAELLDDKVKSHPSQASRIPLSAKGQKHPKNIGYYRRPVISEEEKALLQQYEKKALKHETFIIAEQVCQTIFNAWTKIPLLAPTAPEAFHSMVGDIYTPYLDTNFTHLLDIFPPGTGLSFITKEAALKIGEIASGLTNVVFRNVNTAELLAALLSPIRGNPIIATLGIASTFFFKHAQAAVIPSVTPASSAKATTDISLSTSSADISESTSGSSPGTGNSGSSSGAAGDSDIGTIFRQKAINLLISLYEVVVAGLIILTCQLLSQYLAFLWLYGFVRDASDNTWGVMVGLFIGGALLTSRTIRMGISAFNFEAPYVISGSFLAAAIWSIAYWKIENMPGITKPDVLILPSVAIAFALLEVAAKVVDASMNHQRKDQNGPSSYVPAGTSTGTTAGTRGASFGASYDEGFATNNATMASGEQGAGSGSESGFGNRAHVRSNANPGHSQQPLSVSAQNQNSPAVQGIDSETIVEGERDEFVNSTSSPFLAAPSRAHTR</sequence>
<feature type="compositionally biased region" description="Basic and acidic residues" evidence="7">
    <location>
        <begin position="321"/>
        <end position="335"/>
    </location>
</feature>
<keyword evidence="12" id="KW-1185">Reference proteome</keyword>
<feature type="transmembrane region" description="Helical" evidence="8">
    <location>
        <begin position="717"/>
        <end position="736"/>
    </location>
</feature>
<evidence type="ECO:0000256" key="5">
    <source>
        <dbReference type="ARBA" id="ARBA00022833"/>
    </source>
</evidence>
<dbReference type="GO" id="GO:0046872">
    <property type="term" value="F:metal ion binding"/>
    <property type="evidence" value="ECO:0007669"/>
    <property type="project" value="UniProtKB-KW"/>
</dbReference>
<dbReference type="GO" id="GO:0051603">
    <property type="term" value="P:proteolysis involved in protein catabolic process"/>
    <property type="evidence" value="ECO:0007669"/>
    <property type="project" value="TreeGrafter"/>
</dbReference>
<organism evidence="11 12">
    <name type="scientific">Cudoniella acicularis</name>
    <dbReference type="NCBI Taxonomy" id="354080"/>
    <lineage>
        <taxon>Eukaryota</taxon>
        <taxon>Fungi</taxon>
        <taxon>Dikarya</taxon>
        <taxon>Ascomycota</taxon>
        <taxon>Pezizomycotina</taxon>
        <taxon>Leotiomycetes</taxon>
        <taxon>Helotiales</taxon>
        <taxon>Tricladiaceae</taxon>
        <taxon>Cudoniella</taxon>
    </lineage>
</organism>
<dbReference type="SUPFAM" id="SSF63411">
    <property type="entry name" value="LuxS/MPP-like metallohydrolase"/>
    <property type="match status" value="1"/>
</dbReference>
<evidence type="ECO:0000313" key="11">
    <source>
        <dbReference type="EMBL" id="KAF4637082.1"/>
    </source>
</evidence>
<evidence type="ECO:0000256" key="4">
    <source>
        <dbReference type="ARBA" id="ARBA00022801"/>
    </source>
</evidence>
<feature type="compositionally biased region" description="Low complexity" evidence="7">
    <location>
        <begin position="756"/>
        <end position="765"/>
    </location>
</feature>
<dbReference type="Proteomes" id="UP000566819">
    <property type="component" value="Unassembled WGS sequence"/>
</dbReference>
<feature type="transmembrane region" description="Helical" evidence="8">
    <location>
        <begin position="655"/>
        <end position="673"/>
    </location>
</feature>
<keyword evidence="2" id="KW-0645">Protease</keyword>
<dbReference type="PANTHER" id="PTHR43690">
    <property type="entry name" value="NARDILYSIN"/>
    <property type="match status" value="1"/>
</dbReference>
<reference evidence="11 12" key="1">
    <citation type="submission" date="2020-03" db="EMBL/GenBank/DDBJ databases">
        <title>Draft Genome Sequence of Cudoniella acicularis.</title>
        <authorList>
            <person name="Buettner E."/>
            <person name="Kellner H."/>
        </authorList>
    </citation>
    <scope>NUCLEOTIDE SEQUENCE [LARGE SCALE GENOMIC DNA]</scope>
    <source>
        <strain evidence="11 12">DSM 108380</strain>
    </source>
</reference>
<name>A0A8H4RW45_9HELO</name>
<dbReference type="InterPro" id="IPR011249">
    <property type="entry name" value="Metalloenz_LuxS/M16"/>
</dbReference>
<feature type="compositionally biased region" description="Polar residues" evidence="7">
    <location>
        <begin position="1"/>
        <end position="10"/>
    </location>
</feature>
<comment type="similarity">
    <text evidence="1">Belongs to the peptidase M16 family.</text>
</comment>
<evidence type="ECO:0008006" key="13">
    <source>
        <dbReference type="Google" id="ProtNLM"/>
    </source>
</evidence>
<dbReference type="GO" id="GO:0005739">
    <property type="term" value="C:mitochondrion"/>
    <property type="evidence" value="ECO:0007669"/>
    <property type="project" value="TreeGrafter"/>
</dbReference>
<evidence type="ECO:0000313" key="12">
    <source>
        <dbReference type="Proteomes" id="UP000566819"/>
    </source>
</evidence>
<feature type="region of interest" description="Disordered" evidence="7">
    <location>
        <begin position="742"/>
        <end position="765"/>
    </location>
</feature>
<dbReference type="InterPro" id="IPR050626">
    <property type="entry name" value="Peptidase_M16"/>
</dbReference>
<dbReference type="EMBL" id="JAAMPI010000036">
    <property type="protein sequence ID" value="KAF4637082.1"/>
    <property type="molecule type" value="Genomic_DNA"/>
</dbReference>
<evidence type="ECO:0000259" key="10">
    <source>
        <dbReference type="Pfam" id="PF05193"/>
    </source>
</evidence>
<dbReference type="GO" id="GO:0005829">
    <property type="term" value="C:cytosol"/>
    <property type="evidence" value="ECO:0007669"/>
    <property type="project" value="TreeGrafter"/>
</dbReference>
<keyword evidence="4" id="KW-0378">Hydrolase</keyword>
<feature type="domain" description="Peptidase M16 C-terminal" evidence="10">
    <location>
        <begin position="199"/>
        <end position="256"/>
    </location>
</feature>
<evidence type="ECO:0000259" key="9">
    <source>
        <dbReference type="Pfam" id="PF00675"/>
    </source>
</evidence>
<keyword evidence="8" id="KW-1133">Transmembrane helix</keyword>
<dbReference type="Gene3D" id="3.30.830.10">
    <property type="entry name" value="Metalloenzyme, LuxS/M16 peptidase-like"/>
    <property type="match status" value="1"/>
</dbReference>
<feature type="compositionally biased region" description="Basic and acidic residues" evidence="7">
    <location>
        <begin position="17"/>
        <end position="30"/>
    </location>
</feature>
<dbReference type="InterPro" id="IPR007863">
    <property type="entry name" value="Peptidase_M16_C"/>
</dbReference>